<reference evidence="2 3" key="1">
    <citation type="journal article" date="2018" name="Front. Microbiol.">
        <title>Novel Insights Into Bacterial Dimethylsulfoniopropionate Catabolism in the East China Sea.</title>
        <authorList>
            <person name="Liu J."/>
            <person name="Liu J."/>
            <person name="Zhang S.H."/>
            <person name="Liang J."/>
            <person name="Lin H."/>
            <person name="Song D."/>
            <person name="Yang G.P."/>
            <person name="Todd J.D."/>
            <person name="Zhang X.H."/>
        </authorList>
    </citation>
    <scope>NUCLEOTIDE SEQUENCE [LARGE SCALE GENOMIC DNA]</scope>
    <source>
        <strain evidence="2 3">ZYFD042</strain>
    </source>
</reference>
<sequence length="82" mass="8985">MKIEQQYPELFAQLNDKQRSAVVQSLAAGWHEGWEPTREDVENLTDYARGAIDAAEYDRRSAAAAHRAAEASRRAAGIVGAA</sequence>
<name>A0A3S4LYV8_9MICO</name>
<evidence type="ECO:0000259" key="1">
    <source>
        <dbReference type="Pfam" id="PF18495"/>
    </source>
</evidence>
<dbReference type="AlphaFoldDB" id="A0A3S4LYV8"/>
<dbReference type="OrthoDB" id="4578598at2"/>
<gene>
    <name evidence="2" type="ORF">D8Y23_09145</name>
</gene>
<accession>A0A3S4LYV8</accession>
<dbReference type="InterPro" id="IPR041535">
    <property type="entry name" value="VbhA"/>
</dbReference>
<comment type="caution">
    <text evidence="2">The sequence shown here is derived from an EMBL/GenBank/DDBJ whole genome shotgun (WGS) entry which is preliminary data.</text>
</comment>
<feature type="domain" description="Antitoxin VbhA" evidence="1">
    <location>
        <begin position="18"/>
        <end position="61"/>
    </location>
</feature>
<dbReference type="Proteomes" id="UP000285970">
    <property type="component" value="Unassembled WGS sequence"/>
</dbReference>
<dbReference type="EMBL" id="RBZY01000028">
    <property type="protein sequence ID" value="RWR18688.1"/>
    <property type="molecule type" value="Genomic_DNA"/>
</dbReference>
<evidence type="ECO:0000313" key="2">
    <source>
        <dbReference type="EMBL" id="RWR18688.1"/>
    </source>
</evidence>
<protein>
    <recommendedName>
        <fullName evidence="1">Antitoxin VbhA domain-containing protein</fullName>
    </recommendedName>
</protein>
<evidence type="ECO:0000313" key="3">
    <source>
        <dbReference type="Proteomes" id="UP000285970"/>
    </source>
</evidence>
<proteinExistence type="predicted"/>
<dbReference type="Pfam" id="PF18495">
    <property type="entry name" value="VbhA"/>
    <property type="match status" value="1"/>
</dbReference>
<organism evidence="2 3">
    <name type="scientific">Microbacterium enclense</name>
    <dbReference type="NCBI Taxonomy" id="993073"/>
    <lineage>
        <taxon>Bacteria</taxon>
        <taxon>Bacillati</taxon>
        <taxon>Actinomycetota</taxon>
        <taxon>Actinomycetes</taxon>
        <taxon>Micrococcales</taxon>
        <taxon>Microbacteriaceae</taxon>
        <taxon>Microbacterium</taxon>
    </lineage>
</organism>